<feature type="transmembrane region" description="Helical" evidence="17">
    <location>
        <begin position="15"/>
        <end position="32"/>
    </location>
</feature>
<reference evidence="18" key="1">
    <citation type="submission" date="2020-11" db="EMBL/GenBank/DDBJ databases">
        <authorList>
            <person name="Tran Van P."/>
        </authorList>
    </citation>
    <scope>NUCLEOTIDE SEQUENCE</scope>
</reference>
<comment type="catalytic activity">
    <reaction evidence="14">
        <text>13-(9Z-octadecenoyloxy)-octadecanoate + H2O = 13-hydroxy-octadecanoate + (9Z)-octadecenoate + H(+)</text>
        <dbReference type="Rhea" id="RHEA:52064"/>
        <dbReference type="ChEBI" id="CHEBI:15377"/>
        <dbReference type="ChEBI" id="CHEBI:15378"/>
        <dbReference type="ChEBI" id="CHEBI:30823"/>
        <dbReference type="ChEBI" id="CHEBI:136303"/>
        <dbReference type="ChEBI" id="CHEBI:136304"/>
    </reaction>
    <physiologicalReaction direction="left-to-right" evidence="14">
        <dbReference type="Rhea" id="RHEA:52065"/>
    </physiologicalReaction>
</comment>
<comment type="catalytic activity">
    <reaction evidence="13">
        <text>9-octadecanoyloxy-octadecanoate + H2O = 9-hydroxy-octadecanoate + octadecanoate + H(+)</text>
        <dbReference type="Rhea" id="RHEA:52096"/>
        <dbReference type="ChEBI" id="CHEBI:15377"/>
        <dbReference type="ChEBI" id="CHEBI:15378"/>
        <dbReference type="ChEBI" id="CHEBI:25629"/>
        <dbReference type="ChEBI" id="CHEBI:136286"/>
        <dbReference type="ChEBI" id="CHEBI:136373"/>
    </reaction>
    <physiologicalReaction direction="left-to-right" evidence="13">
        <dbReference type="Rhea" id="RHEA:52097"/>
    </physiologicalReaction>
</comment>
<evidence type="ECO:0000256" key="16">
    <source>
        <dbReference type="ARBA" id="ARBA00049428"/>
    </source>
</evidence>
<feature type="transmembrane region" description="Helical" evidence="17">
    <location>
        <begin position="155"/>
        <end position="175"/>
    </location>
</feature>
<evidence type="ECO:0000256" key="11">
    <source>
        <dbReference type="ARBA" id="ARBA00048701"/>
    </source>
</evidence>
<sequence>MEDVLESGIEFCETFLFQFVFNSLSFVGDLLIDRNDSKSYTQFLDSFFHCVCLPFSMFVCIAFWLLNSLDEKSVRDPNVNNRYPNWYNHITHTVNGPMNVIELIVSYHREPQHGHAILVLLTLYVLYFLLLLFMGTFVDLWIYPFLAKLYWSQRIMFAIVCGIVLIIFYISGVFLNKLFWPPIRVTAFARLHNPTIK</sequence>
<comment type="catalytic activity">
    <reaction evidence="11">
        <text>12-(9Z-octadecenoyloxy)-octadecanoate + H2O = 12-hydroxyoctadecanoate + (9Z)-octadecenoate + H(+)</text>
        <dbReference type="Rhea" id="RHEA:52060"/>
        <dbReference type="ChEBI" id="CHEBI:15377"/>
        <dbReference type="ChEBI" id="CHEBI:15378"/>
        <dbReference type="ChEBI" id="CHEBI:30823"/>
        <dbReference type="ChEBI" id="CHEBI:84201"/>
        <dbReference type="ChEBI" id="CHEBI:136302"/>
    </reaction>
    <physiologicalReaction direction="left-to-right" evidence="11">
        <dbReference type="Rhea" id="RHEA:52061"/>
    </physiologicalReaction>
</comment>
<comment type="subcellular location">
    <subcellularLocation>
        <location evidence="2">Endomembrane system</location>
        <topology evidence="2">Multi-pass membrane protein</topology>
    </subcellularLocation>
</comment>
<comment type="catalytic activity">
    <reaction evidence="8">
        <text>13-octadecanoyloxy-octadecanoate + H2O = 13-hydroxy-octadecanoate + octadecanoate + H(+)</text>
        <dbReference type="Rhea" id="RHEA:52084"/>
        <dbReference type="ChEBI" id="CHEBI:15377"/>
        <dbReference type="ChEBI" id="CHEBI:15378"/>
        <dbReference type="ChEBI" id="CHEBI:25629"/>
        <dbReference type="ChEBI" id="CHEBI:136304"/>
        <dbReference type="ChEBI" id="CHEBI:136335"/>
    </reaction>
    <physiologicalReaction direction="left-to-right" evidence="8">
        <dbReference type="Rhea" id="RHEA:52085"/>
    </physiologicalReaction>
</comment>
<evidence type="ECO:0000256" key="8">
    <source>
        <dbReference type="ARBA" id="ARBA00047427"/>
    </source>
</evidence>
<evidence type="ECO:0000313" key="19">
    <source>
        <dbReference type="Proteomes" id="UP000759131"/>
    </source>
</evidence>
<evidence type="ECO:0000256" key="14">
    <source>
        <dbReference type="ARBA" id="ARBA00049296"/>
    </source>
</evidence>
<dbReference type="InterPro" id="IPR006838">
    <property type="entry name" value="ADTRP_AIG1"/>
</dbReference>
<keyword evidence="6 17" id="KW-0472">Membrane</keyword>
<dbReference type="GO" id="GO:0012505">
    <property type="term" value="C:endomembrane system"/>
    <property type="evidence" value="ECO:0007669"/>
    <property type="project" value="UniProtKB-SubCell"/>
</dbReference>
<name>A0A7R9Q0H4_9ACAR</name>
<keyword evidence="19" id="KW-1185">Reference proteome</keyword>
<evidence type="ECO:0000256" key="13">
    <source>
        <dbReference type="ARBA" id="ARBA00049221"/>
    </source>
</evidence>
<comment type="catalytic activity">
    <reaction evidence="10">
        <text>12-octadecanoyloxy-octadecanoate + H2O = 12-hydroxyoctadecanoate + octadecanoate + H(+)</text>
        <dbReference type="Rhea" id="RHEA:52080"/>
        <dbReference type="ChEBI" id="CHEBI:15377"/>
        <dbReference type="ChEBI" id="CHEBI:15378"/>
        <dbReference type="ChEBI" id="CHEBI:25629"/>
        <dbReference type="ChEBI" id="CHEBI:84201"/>
        <dbReference type="ChEBI" id="CHEBI:136330"/>
    </reaction>
    <physiologicalReaction direction="left-to-right" evidence="10">
        <dbReference type="Rhea" id="RHEA:52081"/>
    </physiologicalReaction>
</comment>
<dbReference type="Pfam" id="PF04750">
    <property type="entry name" value="Far-17a_AIG1"/>
    <property type="match status" value="1"/>
</dbReference>
<dbReference type="EMBL" id="CAJPIZ010004817">
    <property type="protein sequence ID" value="CAG2107965.1"/>
    <property type="molecule type" value="Genomic_DNA"/>
</dbReference>
<dbReference type="PANTHER" id="PTHR10989">
    <property type="entry name" value="ANDROGEN-INDUCED PROTEIN 1-RELATED"/>
    <property type="match status" value="1"/>
</dbReference>
<evidence type="ECO:0000256" key="15">
    <source>
        <dbReference type="ARBA" id="ARBA00049322"/>
    </source>
</evidence>
<feature type="transmembrane region" description="Helical" evidence="17">
    <location>
        <begin position="117"/>
        <end position="143"/>
    </location>
</feature>
<evidence type="ECO:0000256" key="17">
    <source>
        <dbReference type="SAM" id="Phobius"/>
    </source>
</evidence>
<accession>A0A7R9Q0H4</accession>
<comment type="catalytic activity">
    <reaction evidence="7">
        <text>12-hexadecanoyloxy-octadecanoate + H2O = 12-hydroxyoctadecanoate + hexadecanoate + H(+)</text>
        <dbReference type="Rhea" id="RHEA:52056"/>
        <dbReference type="ChEBI" id="CHEBI:7896"/>
        <dbReference type="ChEBI" id="CHEBI:15377"/>
        <dbReference type="ChEBI" id="CHEBI:15378"/>
        <dbReference type="ChEBI" id="CHEBI:83677"/>
        <dbReference type="ChEBI" id="CHEBI:84201"/>
    </reaction>
    <physiologicalReaction direction="left-to-right" evidence="7">
        <dbReference type="Rhea" id="RHEA:52057"/>
    </physiologicalReaction>
</comment>
<keyword evidence="4 17" id="KW-0812">Transmembrane</keyword>
<comment type="catalytic activity">
    <reaction evidence="15">
        <text>13-(9Z-hexadecenoyloxy)-octadecanoate + H2O = 13-hydroxy-octadecanoate + (9Z)-hexadecenoate + H(+)</text>
        <dbReference type="Rhea" id="RHEA:52076"/>
        <dbReference type="ChEBI" id="CHEBI:15377"/>
        <dbReference type="ChEBI" id="CHEBI:15378"/>
        <dbReference type="ChEBI" id="CHEBI:32372"/>
        <dbReference type="ChEBI" id="CHEBI:136304"/>
        <dbReference type="ChEBI" id="CHEBI:136315"/>
    </reaction>
    <physiologicalReaction direction="left-to-right" evidence="15">
        <dbReference type="Rhea" id="RHEA:52077"/>
    </physiologicalReaction>
</comment>
<feature type="transmembrane region" description="Helical" evidence="17">
    <location>
        <begin position="44"/>
        <end position="66"/>
    </location>
</feature>
<comment type="catalytic activity">
    <reaction evidence="12">
        <text>9-(9Z-octadecenoyloxy)-octadecanoate + H2O = 9-hydroxy-octadecanoate + (9Z)-octadecenoate + H(+)</text>
        <dbReference type="Rhea" id="RHEA:52048"/>
        <dbReference type="ChEBI" id="CHEBI:15377"/>
        <dbReference type="ChEBI" id="CHEBI:15378"/>
        <dbReference type="ChEBI" id="CHEBI:30823"/>
        <dbReference type="ChEBI" id="CHEBI:136282"/>
        <dbReference type="ChEBI" id="CHEBI:136286"/>
    </reaction>
    <physiologicalReaction direction="left-to-right" evidence="12">
        <dbReference type="Rhea" id="RHEA:52049"/>
    </physiologicalReaction>
</comment>
<dbReference type="GO" id="GO:0016020">
    <property type="term" value="C:membrane"/>
    <property type="evidence" value="ECO:0007669"/>
    <property type="project" value="InterPro"/>
</dbReference>
<evidence type="ECO:0000313" key="18">
    <source>
        <dbReference type="EMBL" id="CAD7627535.1"/>
    </source>
</evidence>
<evidence type="ECO:0000256" key="5">
    <source>
        <dbReference type="ARBA" id="ARBA00022989"/>
    </source>
</evidence>
<protein>
    <submittedName>
        <fullName evidence="18">Uncharacterized protein</fullName>
    </submittedName>
</protein>
<gene>
    <name evidence="18" type="ORF">OSB1V03_LOCUS7961</name>
</gene>
<evidence type="ECO:0000256" key="10">
    <source>
        <dbReference type="ARBA" id="ARBA00048680"/>
    </source>
</evidence>
<evidence type="ECO:0000256" key="4">
    <source>
        <dbReference type="ARBA" id="ARBA00022692"/>
    </source>
</evidence>
<evidence type="ECO:0000256" key="1">
    <source>
        <dbReference type="ARBA" id="ARBA00000923"/>
    </source>
</evidence>
<evidence type="ECO:0000256" key="3">
    <source>
        <dbReference type="ARBA" id="ARBA00009300"/>
    </source>
</evidence>
<proteinExistence type="inferred from homology"/>
<keyword evidence="5 17" id="KW-1133">Transmembrane helix</keyword>
<comment type="similarity">
    <text evidence="3">Belongs to the AIG1 family.</text>
</comment>
<comment type="catalytic activity">
    <reaction evidence="1">
        <text>9-(9Z-hexadecenoyloxy)-octadecanoate + H2O = (9Z)-hexadecenoate + 9-hydroxy-octadecanoate + H(+)</text>
        <dbReference type="Rhea" id="RHEA:52068"/>
        <dbReference type="ChEBI" id="CHEBI:15377"/>
        <dbReference type="ChEBI" id="CHEBI:15378"/>
        <dbReference type="ChEBI" id="CHEBI:32372"/>
        <dbReference type="ChEBI" id="CHEBI:136286"/>
        <dbReference type="ChEBI" id="CHEBI:136309"/>
    </reaction>
    <physiologicalReaction direction="left-to-right" evidence="1">
        <dbReference type="Rhea" id="RHEA:52069"/>
    </physiologicalReaction>
</comment>
<dbReference type="EMBL" id="OC859392">
    <property type="protein sequence ID" value="CAD7627535.1"/>
    <property type="molecule type" value="Genomic_DNA"/>
</dbReference>
<evidence type="ECO:0000256" key="9">
    <source>
        <dbReference type="ARBA" id="ARBA00047863"/>
    </source>
</evidence>
<evidence type="ECO:0000256" key="6">
    <source>
        <dbReference type="ARBA" id="ARBA00023136"/>
    </source>
</evidence>
<dbReference type="AlphaFoldDB" id="A0A7R9Q0H4"/>
<dbReference type="OrthoDB" id="1898221at2759"/>
<evidence type="ECO:0000256" key="7">
    <source>
        <dbReference type="ARBA" id="ARBA00047368"/>
    </source>
</evidence>
<evidence type="ECO:0000256" key="2">
    <source>
        <dbReference type="ARBA" id="ARBA00004127"/>
    </source>
</evidence>
<dbReference type="Proteomes" id="UP000759131">
    <property type="component" value="Unassembled WGS sequence"/>
</dbReference>
<dbReference type="PANTHER" id="PTHR10989:SF16">
    <property type="entry name" value="AT02829P-RELATED"/>
    <property type="match status" value="1"/>
</dbReference>
<organism evidence="18">
    <name type="scientific">Medioppia subpectinata</name>
    <dbReference type="NCBI Taxonomy" id="1979941"/>
    <lineage>
        <taxon>Eukaryota</taxon>
        <taxon>Metazoa</taxon>
        <taxon>Ecdysozoa</taxon>
        <taxon>Arthropoda</taxon>
        <taxon>Chelicerata</taxon>
        <taxon>Arachnida</taxon>
        <taxon>Acari</taxon>
        <taxon>Acariformes</taxon>
        <taxon>Sarcoptiformes</taxon>
        <taxon>Oribatida</taxon>
        <taxon>Brachypylina</taxon>
        <taxon>Oppioidea</taxon>
        <taxon>Oppiidae</taxon>
        <taxon>Medioppia</taxon>
    </lineage>
</organism>
<comment type="catalytic activity">
    <reaction evidence="16">
        <text>12-(9Z-hexadecenoyloxy)-octadecanoate + H2O = 12-hydroxyoctadecanoate + (9Z)-hexadecenoate + H(+)</text>
        <dbReference type="Rhea" id="RHEA:52072"/>
        <dbReference type="ChEBI" id="CHEBI:15377"/>
        <dbReference type="ChEBI" id="CHEBI:15378"/>
        <dbReference type="ChEBI" id="CHEBI:32372"/>
        <dbReference type="ChEBI" id="CHEBI:84201"/>
        <dbReference type="ChEBI" id="CHEBI:136312"/>
    </reaction>
    <physiologicalReaction direction="left-to-right" evidence="16">
        <dbReference type="Rhea" id="RHEA:52073"/>
    </physiologicalReaction>
</comment>
<evidence type="ECO:0000256" key="12">
    <source>
        <dbReference type="ARBA" id="ARBA00048800"/>
    </source>
</evidence>
<comment type="catalytic activity">
    <reaction evidence="9">
        <text>9-hexadecanoyloxy-octadecanoate + H2O = 9-hydroxy-octadecanoate + hexadecanoate + H(+)</text>
        <dbReference type="Rhea" id="RHEA:52052"/>
        <dbReference type="ChEBI" id="CHEBI:7896"/>
        <dbReference type="ChEBI" id="CHEBI:15377"/>
        <dbReference type="ChEBI" id="CHEBI:15378"/>
        <dbReference type="ChEBI" id="CHEBI:83670"/>
        <dbReference type="ChEBI" id="CHEBI:136286"/>
    </reaction>
    <physiologicalReaction direction="left-to-right" evidence="9">
        <dbReference type="Rhea" id="RHEA:52053"/>
    </physiologicalReaction>
</comment>